<sequence length="83" mass="10068">MWELLRPIATQLCKKFVPKPPRSLRCFVFVIRSLLVWGQVQRIICKSRREFRYDQDSPSWVGLVFPKIKKDTKQNEYHENQME</sequence>
<accession>M6K764</accession>
<proteinExistence type="predicted"/>
<dbReference type="AlphaFoldDB" id="M6K764"/>
<protein>
    <submittedName>
        <fullName evidence="1">Uncharacterized protein</fullName>
    </submittedName>
</protein>
<organism evidence="1 2">
    <name type="scientific">Leptospira santarosai serovar Arenal str. MAVJ 401</name>
    <dbReference type="NCBI Taxonomy" id="1049976"/>
    <lineage>
        <taxon>Bacteria</taxon>
        <taxon>Pseudomonadati</taxon>
        <taxon>Spirochaetota</taxon>
        <taxon>Spirochaetia</taxon>
        <taxon>Leptospirales</taxon>
        <taxon>Leptospiraceae</taxon>
        <taxon>Leptospira</taxon>
    </lineage>
</organism>
<comment type="caution">
    <text evidence="1">The sequence shown here is derived from an EMBL/GenBank/DDBJ whole genome shotgun (WGS) entry which is preliminary data.</text>
</comment>
<gene>
    <name evidence="1" type="ORF">LEP1GSC063_4288</name>
</gene>
<name>M6K764_9LEPT</name>
<evidence type="ECO:0000313" key="1">
    <source>
        <dbReference type="EMBL" id="EMN23557.1"/>
    </source>
</evidence>
<evidence type="ECO:0000313" key="2">
    <source>
        <dbReference type="Proteomes" id="UP000012106"/>
    </source>
</evidence>
<dbReference type="Proteomes" id="UP000012106">
    <property type="component" value="Unassembled WGS sequence"/>
</dbReference>
<reference evidence="1 2" key="1">
    <citation type="submission" date="2013-01" db="EMBL/GenBank/DDBJ databases">
        <authorList>
            <person name="Harkins D.M."/>
            <person name="Durkin A.S."/>
            <person name="Brinkac L.M."/>
            <person name="Haft D.H."/>
            <person name="Selengut J.D."/>
            <person name="Sanka R."/>
            <person name="DePew J."/>
            <person name="Purushe J."/>
            <person name="Hartskeerl R.A."/>
            <person name="Ahmed A."/>
            <person name="van der Linden H."/>
            <person name="Goris M.G.A."/>
            <person name="Vinetz J.M."/>
            <person name="Sutton G.G."/>
            <person name="Nierman W.C."/>
            <person name="Fouts D.E."/>
        </authorList>
    </citation>
    <scope>NUCLEOTIDE SEQUENCE [LARGE SCALE GENOMIC DNA]</scope>
    <source>
        <strain evidence="1 2">MAVJ 401</strain>
    </source>
</reference>
<dbReference type="EMBL" id="AHMU02000007">
    <property type="protein sequence ID" value="EMN23557.1"/>
    <property type="molecule type" value="Genomic_DNA"/>
</dbReference>